<accession>A0A0C5BU48</accession>
<dbReference type="InterPro" id="IPR023214">
    <property type="entry name" value="HAD_sf"/>
</dbReference>
<dbReference type="InterPro" id="IPR027256">
    <property type="entry name" value="P-typ_ATPase_IB"/>
</dbReference>
<evidence type="ECO:0000259" key="13">
    <source>
        <dbReference type="PROSITE" id="PS50846"/>
    </source>
</evidence>
<dbReference type="GeneID" id="93666319"/>
<dbReference type="SUPFAM" id="SSF56784">
    <property type="entry name" value="HAD-like"/>
    <property type="match status" value="1"/>
</dbReference>
<dbReference type="PANTHER" id="PTHR43520">
    <property type="entry name" value="ATP7, ISOFORM B"/>
    <property type="match status" value="1"/>
</dbReference>
<dbReference type="FunFam" id="3.30.70.100:FF:000001">
    <property type="entry name" value="ATPase copper transporting beta"/>
    <property type="match status" value="1"/>
</dbReference>
<dbReference type="InterPro" id="IPR017969">
    <property type="entry name" value="Heavy-metal-associated_CS"/>
</dbReference>
<dbReference type="eggNOG" id="COG2217">
    <property type="taxonomic scope" value="Bacteria"/>
</dbReference>
<feature type="transmembrane region" description="Helical" evidence="11">
    <location>
        <begin position="398"/>
        <end position="420"/>
    </location>
</feature>
<evidence type="ECO:0000256" key="5">
    <source>
        <dbReference type="ARBA" id="ARBA00022723"/>
    </source>
</evidence>
<evidence type="ECO:0000313" key="14">
    <source>
        <dbReference type="EMBL" id="KKM46769.1"/>
    </source>
</evidence>
<dbReference type="InterPro" id="IPR018303">
    <property type="entry name" value="ATPase_P-typ_P_site"/>
</dbReference>
<protein>
    <submittedName>
        <fullName evidence="14">Carbonate dehydratase</fullName>
    </submittedName>
</protein>
<organism evidence="14 15">
    <name type="scientific">Rathayibacter toxicus</name>
    <dbReference type="NCBI Taxonomy" id="145458"/>
    <lineage>
        <taxon>Bacteria</taxon>
        <taxon>Bacillati</taxon>
        <taxon>Actinomycetota</taxon>
        <taxon>Actinomycetes</taxon>
        <taxon>Micrococcales</taxon>
        <taxon>Microbacteriaceae</taxon>
        <taxon>Rathayibacter</taxon>
    </lineage>
</organism>
<dbReference type="InterPro" id="IPR036163">
    <property type="entry name" value="HMA_dom_sf"/>
</dbReference>
<keyword evidence="9 11" id="KW-1133">Transmembrane helix</keyword>
<evidence type="ECO:0000256" key="8">
    <source>
        <dbReference type="ARBA" id="ARBA00022967"/>
    </source>
</evidence>
<dbReference type="CDD" id="cd02094">
    <property type="entry name" value="P-type_ATPase_Cu-like"/>
    <property type="match status" value="1"/>
</dbReference>
<keyword evidence="8" id="KW-1278">Translocase</keyword>
<dbReference type="InterPro" id="IPR008250">
    <property type="entry name" value="ATPase_P-typ_transduc_dom_A_sf"/>
</dbReference>
<dbReference type="SUPFAM" id="SSF81653">
    <property type="entry name" value="Calcium ATPase, transduction domain A"/>
    <property type="match status" value="1"/>
</dbReference>
<keyword evidence="10 11" id="KW-0472">Membrane</keyword>
<dbReference type="InterPro" id="IPR006121">
    <property type="entry name" value="HMA_dom"/>
</dbReference>
<dbReference type="GO" id="GO:0005524">
    <property type="term" value="F:ATP binding"/>
    <property type="evidence" value="ECO:0007669"/>
    <property type="project" value="UniProtKB-UniRule"/>
</dbReference>
<evidence type="ECO:0000256" key="6">
    <source>
        <dbReference type="ARBA" id="ARBA00022741"/>
    </source>
</evidence>
<keyword evidence="3" id="KW-0813">Transport</keyword>
<dbReference type="InterPro" id="IPR001757">
    <property type="entry name" value="P_typ_ATPase"/>
</dbReference>
<dbReference type="STRING" id="145458.APU90_06890"/>
<dbReference type="PRINTS" id="PR00119">
    <property type="entry name" value="CATATPASE"/>
</dbReference>
<feature type="domain" description="HMA" evidence="13">
    <location>
        <begin position="4"/>
        <end position="68"/>
    </location>
</feature>
<dbReference type="Gene3D" id="3.30.70.100">
    <property type="match status" value="1"/>
</dbReference>
<dbReference type="SUPFAM" id="SSF81665">
    <property type="entry name" value="Calcium ATPase, transmembrane domain M"/>
    <property type="match status" value="1"/>
</dbReference>
<reference evidence="14 15" key="1">
    <citation type="submission" date="2015-04" db="EMBL/GenBank/DDBJ databases">
        <title>Draft genome sequence of Rathayibacter toxicus strain FH-142 (AKA 70134 or CS 32), a Western Australian isolate.</title>
        <authorList>
            <consortium name="Consortium for Microbial Forensics and Genomics (microFORGE)"/>
            <person name="Knight B.M."/>
            <person name="Roberts D.P."/>
            <person name="Lin D."/>
            <person name="Hari K."/>
            <person name="Fletcher J."/>
            <person name="Melcher U."/>
            <person name="Blagden T."/>
            <person name="Luster D.G."/>
            <person name="Sechler A.J."/>
            <person name="Schneider W.L."/>
            <person name="Winegar R.A."/>
        </authorList>
    </citation>
    <scope>NUCLEOTIDE SEQUENCE [LARGE SCALE GENOMIC DNA]</scope>
    <source>
        <strain evidence="14 15">FH142</strain>
    </source>
</reference>
<dbReference type="SFLD" id="SFLDS00003">
    <property type="entry name" value="Haloacid_Dehalogenase"/>
    <property type="match status" value="1"/>
</dbReference>
<dbReference type="Pfam" id="PF00122">
    <property type="entry name" value="E1-E2_ATPase"/>
    <property type="match status" value="1"/>
</dbReference>
<feature type="compositionally biased region" description="Basic and acidic residues" evidence="12">
    <location>
        <begin position="75"/>
        <end position="99"/>
    </location>
</feature>
<dbReference type="Pfam" id="PF00702">
    <property type="entry name" value="Hydrolase"/>
    <property type="match status" value="1"/>
</dbReference>
<comment type="subcellular location">
    <subcellularLocation>
        <location evidence="1">Cell membrane</location>
        <topology evidence="1">Multi-pass membrane protein</topology>
    </subcellularLocation>
</comment>
<evidence type="ECO:0000256" key="11">
    <source>
        <dbReference type="RuleBase" id="RU362081"/>
    </source>
</evidence>
<dbReference type="InterPro" id="IPR023299">
    <property type="entry name" value="ATPase_P-typ_cyto_dom_N"/>
</dbReference>
<sequence length="748" mass="78116">MSNTPLELNISGMTCASCVARIERKLEALPGVTARVNLPLQRATVTLPDGITPADAITAVSDAGYTAAVSGPTEPGHDHSAHEPDTPEHSTHTHGPADEHERRALLTRLRLSAVLAAPVVLLSMIPPLQFLHWQWLCLTLAAPVAVWGAWPFHRNAWRALRHGSTTMDTLISLGVSASFIWSVYALFFGDAGRAGMSMPFELLGTSSGHDEIYLEVAAAVPVLVLAGRYLEARSQRDASAALRALLRLGAKEARRITPEGTEERVSAADLAVGDRIRVRPGESVAADGTVLEGASAVDASLLTGESMPVEVGPGSAVTGGVLNTDGVLTVQVERVGSATTLARMSRLVSEAQAGKAQVQRLADRVCAVFVPIVIALALATLAGWLLTGAEFATAVSPAVAVLVVACPCALGLATPTAVLVGTGRGSQLGILLRGPEVLEAGHRIDTVVFDKTGTLTSGAFTVTEALDDESLRMLAAVEQGSEHPLAAAIVRGAAERNLTVPDASGFRASPGRGVRAQVEGRLVVAGRLRWLEEQWGCAPGEFAERARQASASGGTVVGVGWDGTLRGIAVLRDDIRPEAEHAIAELRERGMRLLVLTGDTARSAHAVASPLGITEVIAEVLPEEKLAVIERLRGEGRRVALVGDGVNDAAALAAADVGIALGAGSEVAIDASDITLIGNDLNRVPDALRLSRRTLGVIRGNLFWAFAYNVAAIPLAMTGLLGPLVAGGAMAFSSLFVVLNSLRLRSFR</sequence>
<dbReference type="NCBIfam" id="TIGR01525">
    <property type="entry name" value="ATPase-IB_hvy"/>
    <property type="match status" value="1"/>
</dbReference>
<feature type="transmembrane region" description="Helical" evidence="11">
    <location>
        <begin position="723"/>
        <end position="742"/>
    </location>
</feature>
<dbReference type="PROSITE" id="PS01047">
    <property type="entry name" value="HMA_1"/>
    <property type="match status" value="1"/>
</dbReference>
<dbReference type="PROSITE" id="PS00154">
    <property type="entry name" value="ATPASE_E1_E2"/>
    <property type="match status" value="1"/>
</dbReference>
<dbReference type="PROSITE" id="PS50846">
    <property type="entry name" value="HMA_2"/>
    <property type="match status" value="1"/>
</dbReference>
<feature type="region of interest" description="Disordered" evidence="12">
    <location>
        <begin position="67"/>
        <end position="99"/>
    </location>
</feature>
<dbReference type="Gene3D" id="3.40.1110.10">
    <property type="entry name" value="Calcium-transporting ATPase, cytoplasmic domain N"/>
    <property type="match status" value="1"/>
</dbReference>
<keyword evidence="5 11" id="KW-0479">Metal-binding</keyword>
<gene>
    <name evidence="14" type="ORF">VT73_01805</name>
</gene>
<dbReference type="SFLD" id="SFLDF00027">
    <property type="entry name" value="p-type_atpase"/>
    <property type="match status" value="1"/>
</dbReference>
<evidence type="ECO:0000313" key="15">
    <source>
        <dbReference type="Proteomes" id="UP000052979"/>
    </source>
</evidence>
<name>A0A0C5BU48_9MICO</name>
<dbReference type="GO" id="GO:0005886">
    <property type="term" value="C:plasma membrane"/>
    <property type="evidence" value="ECO:0007669"/>
    <property type="project" value="UniProtKB-SubCell"/>
</dbReference>
<dbReference type="SFLD" id="SFLDG00002">
    <property type="entry name" value="C1.7:_P-type_atpase_like"/>
    <property type="match status" value="1"/>
</dbReference>
<feature type="transmembrane region" description="Helical" evidence="11">
    <location>
        <begin position="697"/>
        <end position="717"/>
    </location>
</feature>
<dbReference type="CDD" id="cd00371">
    <property type="entry name" value="HMA"/>
    <property type="match status" value="1"/>
</dbReference>
<dbReference type="GO" id="GO:0005507">
    <property type="term" value="F:copper ion binding"/>
    <property type="evidence" value="ECO:0007669"/>
    <property type="project" value="TreeGrafter"/>
</dbReference>
<dbReference type="InterPro" id="IPR023298">
    <property type="entry name" value="ATPase_P-typ_TM_dom_sf"/>
</dbReference>
<dbReference type="PANTHER" id="PTHR43520:SF8">
    <property type="entry name" value="P-TYPE CU(+) TRANSPORTER"/>
    <property type="match status" value="1"/>
</dbReference>
<evidence type="ECO:0000256" key="9">
    <source>
        <dbReference type="ARBA" id="ARBA00022989"/>
    </source>
</evidence>
<dbReference type="KEGG" id="rtx:TI83_10170"/>
<evidence type="ECO:0000256" key="3">
    <source>
        <dbReference type="ARBA" id="ARBA00022448"/>
    </source>
</evidence>
<dbReference type="NCBIfam" id="TIGR01494">
    <property type="entry name" value="ATPase_P-type"/>
    <property type="match status" value="1"/>
</dbReference>
<dbReference type="InterPro" id="IPR036412">
    <property type="entry name" value="HAD-like_sf"/>
</dbReference>
<keyword evidence="11" id="KW-1003">Cell membrane</keyword>
<feature type="transmembrane region" description="Helical" evidence="11">
    <location>
        <begin position="132"/>
        <end position="150"/>
    </location>
</feature>
<dbReference type="RefSeq" id="WP_042734365.1">
    <property type="nucleotide sequence ID" value="NZ_CP010848.1"/>
</dbReference>
<dbReference type="AlphaFoldDB" id="A0A0C5BU48"/>
<feature type="transmembrane region" description="Helical" evidence="11">
    <location>
        <begin position="170"/>
        <end position="192"/>
    </location>
</feature>
<evidence type="ECO:0000256" key="7">
    <source>
        <dbReference type="ARBA" id="ARBA00022840"/>
    </source>
</evidence>
<dbReference type="InterPro" id="IPR059000">
    <property type="entry name" value="ATPase_P-type_domA"/>
</dbReference>
<evidence type="ECO:0000256" key="4">
    <source>
        <dbReference type="ARBA" id="ARBA00022692"/>
    </source>
</evidence>
<comment type="similarity">
    <text evidence="2 11">Belongs to the cation transport ATPase (P-type) (TC 3.A.3) family. Type IB subfamily.</text>
</comment>
<dbReference type="GO" id="GO:0055070">
    <property type="term" value="P:copper ion homeostasis"/>
    <property type="evidence" value="ECO:0007669"/>
    <property type="project" value="TreeGrafter"/>
</dbReference>
<comment type="caution">
    <text evidence="14">The sequence shown here is derived from an EMBL/GenBank/DDBJ whole genome shotgun (WGS) entry which is preliminary data.</text>
</comment>
<dbReference type="Gene3D" id="2.70.150.10">
    <property type="entry name" value="Calcium-transporting ATPase, cytoplasmic transduction domain A"/>
    <property type="match status" value="1"/>
</dbReference>
<dbReference type="GO" id="GO:0043682">
    <property type="term" value="F:P-type divalent copper transporter activity"/>
    <property type="evidence" value="ECO:0007669"/>
    <property type="project" value="TreeGrafter"/>
</dbReference>
<feature type="transmembrane region" description="Helical" evidence="11">
    <location>
        <begin position="365"/>
        <end position="386"/>
    </location>
</feature>
<dbReference type="KEGG" id="rtc:APU90_06890"/>
<dbReference type="NCBIfam" id="TIGR01511">
    <property type="entry name" value="ATPase-IB1_Cu"/>
    <property type="match status" value="1"/>
</dbReference>
<keyword evidence="4 11" id="KW-0812">Transmembrane</keyword>
<dbReference type="Gene3D" id="3.40.50.1000">
    <property type="entry name" value="HAD superfamily/HAD-like"/>
    <property type="match status" value="1"/>
</dbReference>
<dbReference type="InterPro" id="IPR044492">
    <property type="entry name" value="P_typ_ATPase_HD_dom"/>
</dbReference>
<dbReference type="Pfam" id="PF00403">
    <property type="entry name" value="HMA"/>
    <property type="match status" value="1"/>
</dbReference>
<feature type="transmembrane region" description="Helical" evidence="11">
    <location>
        <begin position="212"/>
        <end position="230"/>
    </location>
</feature>
<dbReference type="Proteomes" id="UP000052979">
    <property type="component" value="Unassembled WGS sequence"/>
</dbReference>
<evidence type="ECO:0000256" key="10">
    <source>
        <dbReference type="ARBA" id="ARBA00023136"/>
    </source>
</evidence>
<evidence type="ECO:0000256" key="2">
    <source>
        <dbReference type="ARBA" id="ARBA00006024"/>
    </source>
</evidence>
<evidence type="ECO:0000256" key="12">
    <source>
        <dbReference type="SAM" id="MobiDB-lite"/>
    </source>
</evidence>
<evidence type="ECO:0000256" key="1">
    <source>
        <dbReference type="ARBA" id="ARBA00004651"/>
    </source>
</evidence>
<dbReference type="SUPFAM" id="SSF55008">
    <property type="entry name" value="HMA, heavy metal-associated domain"/>
    <property type="match status" value="1"/>
</dbReference>
<dbReference type="GO" id="GO:0016887">
    <property type="term" value="F:ATP hydrolysis activity"/>
    <property type="evidence" value="ECO:0007669"/>
    <property type="project" value="InterPro"/>
</dbReference>
<dbReference type="PATRIC" id="fig|145458.7.peg.2306"/>
<keyword evidence="7 11" id="KW-0067">ATP-binding</keyword>
<keyword evidence="6 11" id="KW-0547">Nucleotide-binding</keyword>
<dbReference type="PRINTS" id="PR00943">
    <property type="entry name" value="CUATPASE"/>
</dbReference>
<proteinExistence type="inferred from homology"/>
<keyword evidence="15" id="KW-1185">Reference proteome</keyword>
<dbReference type="EMBL" id="LBFI01000012">
    <property type="protein sequence ID" value="KKM46769.1"/>
    <property type="molecule type" value="Genomic_DNA"/>
</dbReference>
<dbReference type="FunFam" id="2.70.150.10:FF:000002">
    <property type="entry name" value="Copper-transporting ATPase 1, putative"/>
    <property type="match status" value="1"/>
</dbReference>